<evidence type="ECO:0000313" key="3">
    <source>
        <dbReference type="Proteomes" id="UP000054097"/>
    </source>
</evidence>
<dbReference type="OrthoDB" id="5545479at2759"/>
<dbReference type="AlphaFoldDB" id="A0A0C3BM39"/>
<reference evidence="2 3" key="1">
    <citation type="submission" date="2014-04" db="EMBL/GenBank/DDBJ databases">
        <authorList>
            <consortium name="DOE Joint Genome Institute"/>
            <person name="Kuo A."/>
            <person name="Zuccaro A."/>
            <person name="Kohler A."/>
            <person name="Nagy L.G."/>
            <person name="Floudas D."/>
            <person name="Copeland A."/>
            <person name="Barry K.W."/>
            <person name="Cichocki N."/>
            <person name="Veneault-Fourrey C."/>
            <person name="LaButti K."/>
            <person name="Lindquist E.A."/>
            <person name="Lipzen A."/>
            <person name="Lundell T."/>
            <person name="Morin E."/>
            <person name="Murat C."/>
            <person name="Sun H."/>
            <person name="Tunlid A."/>
            <person name="Henrissat B."/>
            <person name="Grigoriev I.V."/>
            <person name="Hibbett D.S."/>
            <person name="Martin F."/>
            <person name="Nordberg H.P."/>
            <person name="Cantor M.N."/>
            <person name="Hua S.X."/>
        </authorList>
    </citation>
    <scope>NUCLEOTIDE SEQUENCE [LARGE SCALE GENOMIC DNA]</scope>
    <source>
        <strain evidence="2 3">MAFF 305830</strain>
    </source>
</reference>
<dbReference type="HOGENOM" id="CLU_115926_2_0_1"/>
<gene>
    <name evidence="2" type="ORF">M408DRAFT_327058</name>
</gene>
<evidence type="ECO:0000256" key="1">
    <source>
        <dbReference type="SAM" id="MobiDB-lite"/>
    </source>
</evidence>
<dbReference type="STRING" id="933852.A0A0C3BM39"/>
<organism evidence="2 3">
    <name type="scientific">Serendipita vermifera MAFF 305830</name>
    <dbReference type="NCBI Taxonomy" id="933852"/>
    <lineage>
        <taxon>Eukaryota</taxon>
        <taxon>Fungi</taxon>
        <taxon>Dikarya</taxon>
        <taxon>Basidiomycota</taxon>
        <taxon>Agaricomycotina</taxon>
        <taxon>Agaricomycetes</taxon>
        <taxon>Sebacinales</taxon>
        <taxon>Serendipitaceae</taxon>
        <taxon>Serendipita</taxon>
    </lineage>
</organism>
<sequence length="112" mass="12236">MFCFVVGCGEDFEQTNDGVARICPRCHNASIVGGKKKTYLEFCFIPLSFLPISKKQIWICHICQWFVDADRGEPARVGNTPYGQQGPGGHPQQPGYGKGPTMTPQGGGYPGR</sequence>
<dbReference type="EMBL" id="KN824280">
    <property type="protein sequence ID" value="KIM32516.1"/>
    <property type="molecule type" value="Genomic_DNA"/>
</dbReference>
<evidence type="ECO:0008006" key="4">
    <source>
        <dbReference type="Google" id="ProtNLM"/>
    </source>
</evidence>
<evidence type="ECO:0000313" key="2">
    <source>
        <dbReference type="EMBL" id="KIM32516.1"/>
    </source>
</evidence>
<name>A0A0C3BM39_SERVB</name>
<dbReference type="PANTHER" id="PTHR28139">
    <property type="entry name" value="UPF0768 PROTEIN YBL029C-A"/>
    <property type="match status" value="1"/>
</dbReference>
<dbReference type="Proteomes" id="UP000054097">
    <property type="component" value="Unassembled WGS sequence"/>
</dbReference>
<accession>A0A0C3BM39</accession>
<proteinExistence type="predicted"/>
<reference evidence="3" key="2">
    <citation type="submission" date="2015-01" db="EMBL/GenBank/DDBJ databases">
        <title>Evolutionary Origins and Diversification of the Mycorrhizal Mutualists.</title>
        <authorList>
            <consortium name="DOE Joint Genome Institute"/>
            <consortium name="Mycorrhizal Genomics Consortium"/>
            <person name="Kohler A."/>
            <person name="Kuo A."/>
            <person name="Nagy L.G."/>
            <person name="Floudas D."/>
            <person name="Copeland A."/>
            <person name="Barry K.W."/>
            <person name="Cichocki N."/>
            <person name="Veneault-Fourrey C."/>
            <person name="LaButti K."/>
            <person name="Lindquist E.A."/>
            <person name="Lipzen A."/>
            <person name="Lundell T."/>
            <person name="Morin E."/>
            <person name="Murat C."/>
            <person name="Riley R."/>
            <person name="Ohm R."/>
            <person name="Sun H."/>
            <person name="Tunlid A."/>
            <person name="Henrissat B."/>
            <person name="Grigoriev I.V."/>
            <person name="Hibbett D.S."/>
            <person name="Martin F."/>
        </authorList>
    </citation>
    <scope>NUCLEOTIDE SEQUENCE [LARGE SCALE GENOMIC DNA]</scope>
    <source>
        <strain evidence="3">MAFF 305830</strain>
    </source>
</reference>
<keyword evidence="3" id="KW-1185">Reference proteome</keyword>
<protein>
    <recommendedName>
        <fullName evidence="4">Zinc-ribbon 15 domain-containing protein</fullName>
    </recommendedName>
</protein>
<dbReference type="PANTHER" id="PTHR28139:SF1">
    <property type="entry name" value="UPF0768 PROTEIN YBL029C-A"/>
    <property type="match status" value="1"/>
</dbReference>
<feature type="region of interest" description="Disordered" evidence="1">
    <location>
        <begin position="76"/>
        <end position="112"/>
    </location>
</feature>